<proteinExistence type="predicted"/>
<sequence>MSKSHDSNFMSGIARDVLENPVKPKGTGIIKLPLDIPSPFLLSFLPLNHNKSPAPQVPFIFRKKTVVRRTLDEFVASVSSHGRGAIHSIDPAKVCFLTPMQGMATADSFSNIANPTAYVGPDYGHRDILAAYPHPLTHCKNKEAKEKCSACLLHDFKICEARLKETNIKLADAKLLTES</sequence>
<name>A0A1E1KYD0_9HELO</name>
<evidence type="ECO:0000313" key="2">
    <source>
        <dbReference type="Proteomes" id="UP000178129"/>
    </source>
</evidence>
<evidence type="ECO:0000313" key="1">
    <source>
        <dbReference type="EMBL" id="CZT03245.1"/>
    </source>
</evidence>
<reference evidence="2" key="1">
    <citation type="submission" date="2016-03" db="EMBL/GenBank/DDBJ databases">
        <authorList>
            <person name="Ploux O."/>
        </authorList>
    </citation>
    <scope>NUCLEOTIDE SEQUENCE [LARGE SCALE GENOMIC DNA]</scope>
    <source>
        <strain evidence="2">UK7</strain>
    </source>
</reference>
<dbReference type="EMBL" id="FJUW01000027">
    <property type="protein sequence ID" value="CZT03245.1"/>
    <property type="molecule type" value="Genomic_DNA"/>
</dbReference>
<comment type="caution">
    <text evidence="1">The sequence shown here is derived from an EMBL/GenBank/DDBJ whole genome shotgun (WGS) entry which is preliminary data.</text>
</comment>
<gene>
    <name evidence="1" type="ORF">RCO7_09240</name>
</gene>
<organism evidence="1 2">
    <name type="scientific">Rhynchosporium graminicola</name>
    <dbReference type="NCBI Taxonomy" id="2792576"/>
    <lineage>
        <taxon>Eukaryota</taxon>
        <taxon>Fungi</taxon>
        <taxon>Dikarya</taxon>
        <taxon>Ascomycota</taxon>
        <taxon>Pezizomycotina</taxon>
        <taxon>Leotiomycetes</taxon>
        <taxon>Helotiales</taxon>
        <taxon>Ploettnerulaceae</taxon>
        <taxon>Rhynchosporium</taxon>
    </lineage>
</organism>
<dbReference type="InParanoid" id="A0A1E1KYD0"/>
<protein>
    <submittedName>
        <fullName evidence="1">Uncharacterized protein</fullName>
    </submittedName>
</protein>
<keyword evidence="2" id="KW-1185">Reference proteome</keyword>
<dbReference type="Proteomes" id="UP000178129">
    <property type="component" value="Unassembled WGS sequence"/>
</dbReference>
<accession>A0A1E1KYD0</accession>
<dbReference type="AlphaFoldDB" id="A0A1E1KYD0"/>